<protein>
    <submittedName>
        <fullName evidence="4">Uncharacterized protein</fullName>
    </submittedName>
</protein>
<reference evidence="4" key="1">
    <citation type="submission" date="2021-02" db="EMBL/GenBank/DDBJ databases">
        <authorList>
            <person name="Nowell W R."/>
        </authorList>
    </citation>
    <scope>NUCLEOTIDE SEQUENCE</scope>
</reference>
<evidence type="ECO:0000313" key="3">
    <source>
        <dbReference type="EMBL" id="CAF3546685.1"/>
    </source>
</evidence>
<dbReference type="Proteomes" id="UP000663838">
    <property type="component" value="Unassembled WGS sequence"/>
</dbReference>
<dbReference type="AlphaFoldDB" id="A0A821LEJ6"/>
<keyword evidence="1" id="KW-1133">Transmembrane helix</keyword>
<keyword evidence="2" id="KW-0732">Signal</keyword>
<evidence type="ECO:0000256" key="2">
    <source>
        <dbReference type="SAM" id="SignalP"/>
    </source>
</evidence>
<dbReference type="Proteomes" id="UP000663865">
    <property type="component" value="Unassembled WGS sequence"/>
</dbReference>
<proteinExistence type="predicted"/>
<gene>
    <name evidence="3" type="ORF">KIK155_LOCUS18223</name>
    <name evidence="4" type="ORF">TOA249_LOCUS20319</name>
</gene>
<dbReference type="EMBL" id="CAJOBS010001657">
    <property type="protein sequence ID" value="CAF4750266.1"/>
    <property type="molecule type" value="Genomic_DNA"/>
</dbReference>
<feature type="chain" id="PRO_5036416974" evidence="2">
    <location>
        <begin position="16"/>
        <end position="315"/>
    </location>
</feature>
<evidence type="ECO:0000313" key="5">
    <source>
        <dbReference type="Proteomes" id="UP000663838"/>
    </source>
</evidence>
<comment type="caution">
    <text evidence="4">The sequence shown here is derived from an EMBL/GenBank/DDBJ whole genome shotgun (WGS) entry which is preliminary data.</text>
</comment>
<evidence type="ECO:0000313" key="4">
    <source>
        <dbReference type="EMBL" id="CAF4750266.1"/>
    </source>
</evidence>
<organism evidence="4 5">
    <name type="scientific">Rotaria socialis</name>
    <dbReference type="NCBI Taxonomy" id="392032"/>
    <lineage>
        <taxon>Eukaryota</taxon>
        <taxon>Metazoa</taxon>
        <taxon>Spiralia</taxon>
        <taxon>Gnathifera</taxon>
        <taxon>Rotifera</taxon>
        <taxon>Eurotatoria</taxon>
        <taxon>Bdelloidea</taxon>
        <taxon>Philodinida</taxon>
        <taxon>Philodinidae</taxon>
        <taxon>Rotaria</taxon>
    </lineage>
</organism>
<evidence type="ECO:0000256" key="1">
    <source>
        <dbReference type="SAM" id="Phobius"/>
    </source>
</evidence>
<dbReference type="EMBL" id="CAJNYV010003251">
    <property type="protein sequence ID" value="CAF3546685.1"/>
    <property type="molecule type" value="Genomic_DNA"/>
</dbReference>
<sequence length="315" mass="33795">MHLFLFCFLLAIVRAQQSPCFCSCCSGISCNPTLLPTICVHNCTLERCIVQCRATYAQCRGNQPTTVISVQCEPTPIPQYTCRCDCCNTGSPSCPTSYIGNAIAFICAVESCSIACANQYPHICVANQVGQTQGTCVSPLTSMSTSTTTTTTTTLTTTAAAVATTTTTTTTVSLWLGNTCSCMCCRTGSYCSPMNVGTTLAFQCSSEACTQACQNQYPALCPVFSNIGQAIGTCISGTDGNTICKCNCCSGVGCMNYETITNDGCFMCDSMCRHHSPCIKPDHVTHVCYRSNAKLSLPWFIFIFIMNFSIFLIIQ</sequence>
<keyword evidence="1" id="KW-0812">Transmembrane</keyword>
<accession>A0A821LEJ6</accession>
<keyword evidence="1" id="KW-0472">Membrane</keyword>
<feature type="transmembrane region" description="Helical" evidence="1">
    <location>
        <begin position="297"/>
        <end position="314"/>
    </location>
</feature>
<name>A0A821LEJ6_9BILA</name>
<feature type="signal peptide" evidence="2">
    <location>
        <begin position="1"/>
        <end position="15"/>
    </location>
</feature>